<feature type="domain" description="ABC3 transporter permease C-terminal" evidence="8">
    <location>
        <begin position="732"/>
        <end position="847"/>
    </location>
</feature>
<dbReference type="InterPro" id="IPR003838">
    <property type="entry name" value="ABC3_permease_C"/>
</dbReference>
<accession>A0A2M8LXE7</accession>
<reference evidence="9 10" key="1">
    <citation type="submission" date="2017-11" db="EMBL/GenBank/DDBJ databases">
        <title>Streptomyces carmine sp. nov., a novel actinomycete isolated from Sophora alopecuroides in Xinjiang, China.</title>
        <authorList>
            <person name="Wang Y."/>
            <person name="Luo X."/>
            <person name="Wan C."/>
            <person name="Zhang L."/>
        </authorList>
    </citation>
    <scope>NUCLEOTIDE SEQUENCE [LARGE SCALE GENOMIC DNA]</scope>
    <source>
        <strain evidence="9 10">TRM SA0054</strain>
    </source>
</reference>
<dbReference type="PANTHER" id="PTHR30572:SF4">
    <property type="entry name" value="ABC TRANSPORTER PERMEASE YTRF"/>
    <property type="match status" value="1"/>
</dbReference>
<keyword evidence="10" id="KW-1185">Reference proteome</keyword>
<proteinExistence type="inferred from homology"/>
<dbReference type="InterPro" id="IPR050250">
    <property type="entry name" value="Macrolide_Exporter_MacB"/>
</dbReference>
<name>A0A2M8LXE7_9ACTN</name>
<feature type="transmembrane region" description="Helical" evidence="7">
    <location>
        <begin position="445"/>
        <end position="471"/>
    </location>
</feature>
<sequence>MTTTTRSSWRGTVLGTQIAELLRRPGRFAATGLSLLLAAFVVFGTVMTQQILSSTAVERFRGTPGAVSAVLTSDAPGGIGDAELRRIGELPGVAEAVGRHDDGAPLGGSSVERYLRLYADPGTGPLSQVRLLRGTFPDGPDRIAVNEQAARDYGLAPGSPLVLLRVDPDDPGRTLPTEVEVSGVVRSAVTGQKQPAGYATELRIRRLLALPGHPRVDIRTESGTVPDGLREDIGRIVPSAELRDGAAVRAAEEKEAAASAGDLLELVSLFLAVAVVASALVAASTFRIVFAQRVRQLALLRAVGATGRQLRRALLAEGAAVGLAAGLAGVAAAWGCSHLVPPVSGRFGQPLSPAAGFPLAAAVLTVAGTALLAVLAVLAPSLSAARVSPMQALRAAEHTSGTRAASAGRILAGLLGAAGAAALAWHQRGLLPETEGEDIDRFSALLVITVSGTLALLALSALGPVLVRPVLAALSPPLRRLGTAGRLAVTSVGEAPRRAAAGMLVVALGASLISVTLVTLDSLRAYDRTRQAVEAPADYILRRDDGAPLPGLAAEVKALPELTGVRTFRSVDVVSGTRSATLTDLDPHRLGIASGLPTATGTLGAPRAGHAVVDAQYARDLGVRAGDRISVRYQERTTTFTVAATLRGSGPYHASVYVPAADLTRMGVDTAPTTITADAAEDGPGGRSRADAALTGLLADPADRHGRVLVHDPAEQQGSSSDLGTVGTTVILVLGLTVIVAVVGVSITASLGVVERTREFGLLRALGLTAGSAHRTVTVECAIHGALGGVLGLALALPYSWLVVRTIAATAPFSLPTGRLALVVCVLTLLTAAGGAAPAVRASRTPPVTAVAQGR</sequence>
<evidence type="ECO:0000256" key="2">
    <source>
        <dbReference type="ARBA" id="ARBA00022475"/>
    </source>
</evidence>
<evidence type="ECO:0000313" key="10">
    <source>
        <dbReference type="Proteomes" id="UP000230407"/>
    </source>
</evidence>
<evidence type="ECO:0000256" key="7">
    <source>
        <dbReference type="SAM" id="Phobius"/>
    </source>
</evidence>
<dbReference type="RefSeq" id="WP_100202578.1">
    <property type="nucleotide sequence ID" value="NZ_PGGW01000057.1"/>
</dbReference>
<feature type="transmembrane region" description="Helical" evidence="7">
    <location>
        <begin position="269"/>
        <end position="292"/>
    </location>
</feature>
<keyword evidence="3 7" id="KW-0812">Transmembrane</keyword>
<dbReference type="PANTHER" id="PTHR30572">
    <property type="entry name" value="MEMBRANE COMPONENT OF TRANSPORTER-RELATED"/>
    <property type="match status" value="1"/>
</dbReference>
<feature type="transmembrane region" description="Helical" evidence="7">
    <location>
        <begin position="781"/>
        <end position="801"/>
    </location>
</feature>
<comment type="caution">
    <text evidence="9">The sequence shown here is derived from an EMBL/GenBank/DDBJ whole genome shotgun (WGS) entry which is preliminary data.</text>
</comment>
<dbReference type="EMBL" id="PGGW01000057">
    <property type="protein sequence ID" value="PJE96594.1"/>
    <property type="molecule type" value="Genomic_DNA"/>
</dbReference>
<keyword evidence="2" id="KW-1003">Cell membrane</keyword>
<evidence type="ECO:0000256" key="3">
    <source>
        <dbReference type="ARBA" id="ARBA00022692"/>
    </source>
</evidence>
<evidence type="ECO:0000313" key="9">
    <source>
        <dbReference type="EMBL" id="PJE96594.1"/>
    </source>
</evidence>
<organism evidence="9 10">
    <name type="scientific">Streptomyces carminius</name>
    <dbReference type="NCBI Taxonomy" id="2665496"/>
    <lineage>
        <taxon>Bacteria</taxon>
        <taxon>Bacillati</taxon>
        <taxon>Actinomycetota</taxon>
        <taxon>Actinomycetes</taxon>
        <taxon>Kitasatosporales</taxon>
        <taxon>Streptomycetaceae</taxon>
        <taxon>Streptomyces</taxon>
    </lineage>
</organism>
<keyword evidence="4 7" id="KW-1133">Transmembrane helix</keyword>
<feature type="transmembrane region" description="Helical" evidence="7">
    <location>
        <begin position="313"/>
        <end position="335"/>
    </location>
</feature>
<dbReference type="Pfam" id="PF02687">
    <property type="entry name" value="FtsX"/>
    <property type="match status" value="2"/>
</dbReference>
<gene>
    <name evidence="9" type="ORF">CUT44_16205</name>
</gene>
<feature type="transmembrane region" description="Helical" evidence="7">
    <location>
        <begin position="730"/>
        <end position="754"/>
    </location>
</feature>
<feature type="domain" description="ABC3 transporter permease C-terminal" evidence="8">
    <location>
        <begin position="269"/>
        <end position="389"/>
    </location>
</feature>
<evidence type="ECO:0000256" key="6">
    <source>
        <dbReference type="ARBA" id="ARBA00038076"/>
    </source>
</evidence>
<feature type="transmembrane region" description="Helical" evidence="7">
    <location>
        <begin position="28"/>
        <end position="47"/>
    </location>
</feature>
<dbReference type="AlphaFoldDB" id="A0A2M8LXE7"/>
<evidence type="ECO:0000259" key="8">
    <source>
        <dbReference type="Pfam" id="PF02687"/>
    </source>
</evidence>
<feature type="transmembrane region" description="Helical" evidence="7">
    <location>
        <begin position="499"/>
        <end position="520"/>
    </location>
</feature>
<feature type="transmembrane region" description="Helical" evidence="7">
    <location>
        <begin position="821"/>
        <end position="840"/>
    </location>
</feature>
<comment type="similarity">
    <text evidence="6">Belongs to the ABC-4 integral membrane protein family.</text>
</comment>
<feature type="transmembrane region" description="Helical" evidence="7">
    <location>
        <begin position="355"/>
        <end position="385"/>
    </location>
</feature>
<comment type="subcellular location">
    <subcellularLocation>
        <location evidence="1">Cell membrane</location>
        <topology evidence="1">Multi-pass membrane protein</topology>
    </subcellularLocation>
</comment>
<keyword evidence="5 7" id="KW-0472">Membrane</keyword>
<dbReference type="Proteomes" id="UP000230407">
    <property type="component" value="Unassembled WGS sequence"/>
</dbReference>
<evidence type="ECO:0000256" key="5">
    <source>
        <dbReference type="ARBA" id="ARBA00023136"/>
    </source>
</evidence>
<evidence type="ECO:0000256" key="4">
    <source>
        <dbReference type="ARBA" id="ARBA00022989"/>
    </source>
</evidence>
<dbReference type="GO" id="GO:0022857">
    <property type="term" value="F:transmembrane transporter activity"/>
    <property type="evidence" value="ECO:0007669"/>
    <property type="project" value="TreeGrafter"/>
</dbReference>
<evidence type="ECO:0000256" key="1">
    <source>
        <dbReference type="ARBA" id="ARBA00004651"/>
    </source>
</evidence>
<protein>
    <submittedName>
        <fullName evidence="9">ABC transporter permease</fullName>
    </submittedName>
</protein>
<dbReference type="GO" id="GO:0005886">
    <property type="term" value="C:plasma membrane"/>
    <property type="evidence" value="ECO:0007669"/>
    <property type="project" value="UniProtKB-SubCell"/>
</dbReference>